<dbReference type="InterPro" id="IPR050570">
    <property type="entry name" value="Cell_wall_metabolism_enzyme"/>
</dbReference>
<keyword evidence="1" id="KW-0472">Membrane</keyword>
<gene>
    <name evidence="3" type="ORF">ABW02_17710</name>
</gene>
<keyword evidence="1" id="KW-1133">Transmembrane helix</keyword>
<name>A0A0J1IF07_NIACI</name>
<feature type="domain" description="M23ase beta-sheet core" evidence="2">
    <location>
        <begin position="158"/>
        <end position="249"/>
    </location>
</feature>
<dbReference type="PANTHER" id="PTHR21666">
    <property type="entry name" value="PEPTIDASE-RELATED"/>
    <property type="match status" value="1"/>
</dbReference>
<dbReference type="PANTHER" id="PTHR21666:SF274">
    <property type="entry name" value="STAGE IV SPORULATION PROTEIN FA"/>
    <property type="match status" value="1"/>
</dbReference>
<dbReference type="InterPro" id="IPR016047">
    <property type="entry name" value="M23ase_b-sheet_dom"/>
</dbReference>
<protein>
    <recommendedName>
        <fullName evidence="2">M23ase beta-sheet core domain-containing protein</fullName>
    </recommendedName>
</protein>
<dbReference type="CDD" id="cd12797">
    <property type="entry name" value="M23_peptidase"/>
    <property type="match status" value="1"/>
</dbReference>
<accession>A0A0J1IF07</accession>
<dbReference type="GeneID" id="56350661"/>
<evidence type="ECO:0000313" key="4">
    <source>
        <dbReference type="Proteomes" id="UP000036045"/>
    </source>
</evidence>
<evidence type="ECO:0000259" key="2">
    <source>
        <dbReference type="Pfam" id="PF01551"/>
    </source>
</evidence>
<dbReference type="Proteomes" id="UP000036045">
    <property type="component" value="Unassembled WGS sequence"/>
</dbReference>
<dbReference type="Gene3D" id="2.70.70.10">
    <property type="entry name" value="Glucose Permease (Domain IIA)"/>
    <property type="match status" value="1"/>
</dbReference>
<dbReference type="InterPro" id="IPR011055">
    <property type="entry name" value="Dup_hybrid_motif"/>
</dbReference>
<dbReference type="OrthoDB" id="2986589at2"/>
<keyword evidence="4" id="KW-1185">Reference proteome</keyword>
<dbReference type="AlphaFoldDB" id="A0A0J1IF07"/>
<dbReference type="PATRIC" id="fig|1397.4.peg.2241"/>
<dbReference type="SUPFAM" id="SSF51261">
    <property type="entry name" value="Duplicated hybrid motif"/>
    <property type="match status" value="1"/>
</dbReference>
<keyword evidence="1" id="KW-0812">Transmembrane</keyword>
<reference evidence="3 4" key="1">
    <citation type="submission" date="2015-05" db="EMBL/GenBank/DDBJ databases">
        <title>Whole genome sequence and identification of bacterial endophytes from Costus igneus.</title>
        <authorList>
            <person name="Lee Y.P."/>
            <person name="Gan H.M."/>
            <person name="Eng W."/>
            <person name="Wheatley M.S."/>
            <person name="Caraballo A."/>
            <person name="Polter S."/>
            <person name="Savka M.A."/>
            <person name="Hudson A.O."/>
        </authorList>
    </citation>
    <scope>NUCLEOTIDE SEQUENCE [LARGE SCALE GENOMIC DNA]</scope>
    <source>
        <strain evidence="3 4">RIT379</strain>
    </source>
</reference>
<dbReference type="GO" id="GO:0004222">
    <property type="term" value="F:metalloendopeptidase activity"/>
    <property type="evidence" value="ECO:0007669"/>
    <property type="project" value="TreeGrafter"/>
</dbReference>
<proteinExistence type="predicted"/>
<dbReference type="EMBL" id="LDPH01000020">
    <property type="protein sequence ID" value="KLV24521.1"/>
    <property type="molecule type" value="Genomic_DNA"/>
</dbReference>
<comment type="caution">
    <text evidence="3">The sequence shown here is derived from an EMBL/GenBank/DDBJ whole genome shotgun (WGS) entry which is preliminary data.</text>
</comment>
<feature type="transmembrane region" description="Helical" evidence="1">
    <location>
        <begin position="63"/>
        <end position="81"/>
    </location>
</feature>
<dbReference type="Pfam" id="PF01551">
    <property type="entry name" value="Peptidase_M23"/>
    <property type="match status" value="1"/>
</dbReference>
<dbReference type="RefSeq" id="WP_047943603.1">
    <property type="nucleotide sequence ID" value="NZ_CP053989.1"/>
</dbReference>
<sequence length="256" mass="29595">MGSRNDEVRKKIERRRKERARIEKNIDNRVLWSDEEDTFDYTFSSKEENYPPKIHPLFRKDLFMLKILGAAILFLAVAIIVDHPSTRLGKVENTIRQAMSTEFNFMVVADWYEEKFGKPLAFLPEQKGKEQDTERLQQYALSASGKVLEEFQKNGQRIAIETGVDTTVQSFNEGQITFIGEKEGFGKTVVIKHSDQSESWYGNLEEVDVKLYENIKKGTKVGNASRYEGDETLGLFFFAIKQNDDFIDPLQVMEIE</sequence>
<organism evidence="3 4">
    <name type="scientific">Niallia circulans</name>
    <name type="common">Bacillus circulans</name>
    <dbReference type="NCBI Taxonomy" id="1397"/>
    <lineage>
        <taxon>Bacteria</taxon>
        <taxon>Bacillati</taxon>
        <taxon>Bacillota</taxon>
        <taxon>Bacilli</taxon>
        <taxon>Bacillales</taxon>
        <taxon>Bacillaceae</taxon>
        <taxon>Niallia</taxon>
    </lineage>
</organism>
<evidence type="ECO:0000313" key="3">
    <source>
        <dbReference type="EMBL" id="KLV24521.1"/>
    </source>
</evidence>
<evidence type="ECO:0000256" key="1">
    <source>
        <dbReference type="SAM" id="Phobius"/>
    </source>
</evidence>